<reference evidence="2 3" key="1">
    <citation type="submission" date="2015-10" db="EMBL/GenBank/DDBJ databases">
        <title>Draft genome of Bosea thiooxidans.</title>
        <authorList>
            <person name="Wang X."/>
        </authorList>
    </citation>
    <scope>NUCLEOTIDE SEQUENCE [LARGE SCALE GENOMIC DNA]</scope>
    <source>
        <strain evidence="2 3">CGMCC 9174</strain>
    </source>
</reference>
<organism evidence="2 3">
    <name type="scientific">Bosea thiooxidans</name>
    <dbReference type="NCBI Taxonomy" id="53254"/>
    <lineage>
        <taxon>Bacteria</taxon>
        <taxon>Pseudomonadati</taxon>
        <taxon>Pseudomonadota</taxon>
        <taxon>Alphaproteobacteria</taxon>
        <taxon>Hyphomicrobiales</taxon>
        <taxon>Boseaceae</taxon>
        <taxon>Bosea</taxon>
    </lineage>
</organism>
<proteinExistence type="predicted"/>
<dbReference type="Pfam" id="PF01425">
    <property type="entry name" value="Amidase"/>
    <property type="match status" value="1"/>
</dbReference>
<comment type="caution">
    <text evidence="2">The sequence shown here is derived from an EMBL/GenBank/DDBJ whole genome shotgun (WGS) entry which is preliminary data.</text>
</comment>
<dbReference type="Proteomes" id="UP000051562">
    <property type="component" value="Unassembled WGS sequence"/>
</dbReference>
<dbReference type="EMBL" id="LMAR01000010">
    <property type="protein sequence ID" value="KQK31937.1"/>
    <property type="molecule type" value="Genomic_DNA"/>
</dbReference>
<protein>
    <recommendedName>
        <fullName evidence="1">Amidase domain-containing protein</fullName>
    </recommendedName>
</protein>
<dbReference type="Gene3D" id="3.90.1300.10">
    <property type="entry name" value="Amidase signature (AS) domain"/>
    <property type="match status" value="1"/>
</dbReference>
<accession>A0A0Q3M819</accession>
<evidence type="ECO:0000313" key="2">
    <source>
        <dbReference type="EMBL" id="KQK31937.1"/>
    </source>
</evidence>
<gene>
    <name evidence="2" type="ORF">ARD30_08780</name>
</gene>
<feature type="domain" description="Amidase" evidence="1">
    <location>
        <begin position="13"/>
        <end position="59"/>
    </location>
</feature>
<keyword evidence="3" id="KW-1185">Reference proteome</keyword>
<dbReference type="InterPro" id="IPR036928">
    <property type="entry name" value="AS_sf"/>
</dbReference>
<dbReference type="SUPFAM" id="SSF75304">
    <property type="entry name" value="Amidase signature (AS) enzymes"/>
    <property type="match status" value="1"/>
</dbReference>
<name>A0A0Q3M819_9HYPH</name>
<evidence type="ECO:0000259" key="1">
    <source>
        <dbReference type="Pfam" id="PF01425"/>
    </source>
</evidence>
<sequence>METIYHSPDYDRWRDGVPFTLPFNLTGQPALTMPYGLARSGPPVGLQIAGPRYAERSVLECGLAIEAALDCREHRRELETVIAQLKASL</sequence>
<dbReference type="AlphaFoldDB" id="A0A0Q3M819"/>
<dbReference type="InterPro" id="IPR023631">
    <property type="entry name" value="Amidase_dom"/>
</dbReference>
<evidence type="ECO:0000313" key="3">
    <source>
        <dbReference type="Proteomes" id="UP000051562"/>
    </source>
</evidence>